<evidence type="ECO:0000313" key="2">
    <source>
        <dbReference type="EMBL" id="KAG1779507.1"/>
    </source>
</evidence>
<evidence type="ECO:0000313" key="3">
    <source>
        <dbReference type="Proteomes" id="UP000714275"/>
    </source>
</evidence>
<evidence type="ECO:0008006" key="4">
    <source>
        <dbReference type="Google" id="ProtNLM"/>
    </source>
</evidence>
<reference evidence="2" key="1">
    <citation type="journal article" date="2020" name="New Phytol.">
        <title>Comparative genomics reveals dynamic genome evolution in host specialist ectomycorrhizal fungi.</title>
        <authorList>
            <person name="Lofgren L.A."/>
            <person name="Nguyen N.H."/>
            <person name="Vilgalys R."/>
            <person name="Ruytinx J."/>
            <person name="Liao H.L."/>
            <person name="Branco S."/>
            <person name="Kuo A."/>
            <person name="LaButti K."/>
            <person name="Lipzen A."/>
            <person name="Andreopoulos W."/>
            <person name="Pangilinan J."/>
            <person name="Riley R."/>
            <person name="Hundley H."/>
            <person name="Na H."/>
            <person name="Barry K."/>
            <person name="Grigoriev I.V."/>
            <person name="Stajich J.E."/>
            <person name="Kennedy P.G."/>
        </authorList>
    </citation>
    <scope>NUCLEOTIDE SEQUENCE</scope>
    <source>
        <strain evidence="2">DOB743</strain>
    </source>
</reference>
<keyword evidence="3" id="KW-1185">Reference proteome</keyword>
<name>A0A9P7D5A1_9AGAM</name>
<keyword evidence="1" id="KW-0472">Membrane</keyword>
<proteinExistence type="predicted"/>
<accession>A0A9P7D5A1</accession>
<sequence length="121" mass="13280">MSSGSSESESCELGGSAGLTRKAIPVEMFLRARGVGVGFRFSCLLSLGFFLFFLGFVLLSLNFTMSLCSRSRRQQRCVIIVSIIITHSLIRISISISGYCTLGLYICLSIFLVDLHVFPVL</sequence>
<dbReference type="AlphaFoldDB" id="A0A9P7D5A1"/>
<protein>
    <recommendedName>
        <fullName evidence="4">Transmembrane protein</fullName>
    </recommendedName>
</protein>
<organism evidence="2 3">
    <name type="scientific">Suillus placidus</name>
    <dbReference type="NCBI Taxonomy" id="48579"/>
    <lineage>
        <taxon>Eukaryota</taxon>
        <taxon>Fungi</taxon>
        <taxon>Dikarya</taxon>
        <taxon>Basidiomycota</taxon>
        <taxon>Agaricomycotina</taxon>
        <taxon>Agaricomycetes</taxon>
        <taxon>Agaricomycetidae</taxon>
        <taxon>Boletales</taxon>
        <taxon>Suillineae</taxon>
        <taxon>Suillaceae</taxon>
        <taxon>Suillus</taxon>
    </lineage>
</organism>
<keyword evidence="1" id="KW-1133">Transmembrane helix</keyword>
<evidence type="ECO:0000256" key="1">
    <source>
        <dbReference type="SAM" id="Phobius"/>
    </source>
</evidence>
<dbReference type="Proteomes" id="UP000714275">
    <property type="component" value="Unassembled WGS sequence"/>
</dbReference>
<feature type="transmembrane region" description="Helical" evidence="1">
    <location>
        <begin position="39"/>
        <end position="65"/>
    </location>
</feature>
<keyword evidence="1" id="KW-0812">Transmembrane</keyword>
<dbReference type="EMBL" id="JABBWD010000012">
    <property type="protein sequence ID" value="KAG1779507.1"/>
    <property type="molecule type" value="Genomic_DNA"/>
</dbReference>
<gene>
    <name evidence="2" type="ORF">EV702DRAFT_1088638</name>
</gene>
<comment type="caution">
    <text evidence="2">The sequence shown here is derived from an EMBL/GenBank/DDBJ whole genome shotgun (WGS) entry which is preliminary data.</text>
</comment>